<reference evidence="1 2" key="1">
    <citation type="journal article" date="2013" name="J. Microbiol.">
        <title>Mucilaginibacter ginsenosidivorax sp. nov., with ginsenoside converting activity isolated from sediment.</title>
        <authorList>
            <person name="Kim J.K."/>
            <person name="Choi T.E."/>
            <person name="Liu Q.M."/>
            <person name="Park H.Y."/>
            <person name="Yi T.H."/>
            <person name="Yoon M.H."/>
            <person name="Kim S.C."/>
            <person name="Im W.T."/>
        </authorList>
    </citation>
    <scope>NUCLEOTIDE SEQUENCE [LARGE SCALE GENOMIC DNA]</scope>
    <source>
        <strain evidence="1 2">KHI28</strain>
    </source>
</reference>
<protein>
    <submittedName>
        <fullName evidence="1">Uncharacterized protein</fullName>
    </submittedName>
</protein>
<evidence type="ECO:0000313" key="1">
    <source>
        <dbReference type="EMBL" id="QEC78730.1"/>
    </source>
</evidence>
<dbReference type="Proteomes" id="UP000321362">
    <property type="component" value="Chromosome"/>
</dbReference>
<dbReference type="OrthoDB" id="946740at2"/>
<keyword evidence="2" id="KW-1185">Reference proteome</keyword>
<name>A0A5B8W3T8_9SPHI</name>
<evidence type="ECO:0000313" key="2">
    <source>
        <dbReference type="Proteomes" id="UP000321362"/>
    </source>
</evidence>
<dbReference type="KEGG" id="mgk:FSB76_23300"/>
<proteinExistence type="predicted"/>
<organism evidence="1 2">
    <name type="scientific">Mucilaginibacter ginsenosidivorax</name>
    <dbReference type="NCBI Taxonomy" id="862126"/>
    <lineage>
        <taxon>Bacteria</taxon>
        <taxon>Pseudomonadati</taxon>
        <taxon>Bacteroidota</taxon>
        <taxon>Sphingobacteriia</taxon>
        <taxon>Sphingobacteriales</taxon>
        <taxon>Sphingobacteriaceae</taxon>
        <taxon>Mucilaginibacter</taxon>
    </lineage>
</organism>
<accession>A0A5B8W3T8</accession>
<sequence length="200" mass="23142">MKNSIKMLIAFVVISLQISTLYAYDKTNNTGVYLTEQDYKAGKLSYILSNGDSMHLNDFLGGNHISIRYQGKKIKLSKKQVFGYRQDNQDFRFYQNQAYRVLDTAGFLLYTRDGLEQQGKGPKAVAKYFYSVNTQEPVLNLTLQNVIQSFPADSDFCYSVQNNFHQDADLMIFDRVNRQYEIKHLYLGHKHNLNNQHAAI</sequence>
<gene>
    <name evidence="1" type="ORF">FSB76_23300</name>
</gene>
<dbReference type="RefSeq" id="WP_147057648.1">
    <property type="nucleotide sequence ID" value="NZ_CP042437.1"/>
</dbReference>
<dbReference type="AlphaFoldDB" id="A0A5B8W3T8"/>
<dbReference type="EMBL" id="CP042437">
    <property type="protein sequence ID" value="QEC78730.1"/>
    <property type="molecule type" value="Genomic_DNA"/>
</dbReference>